<evidence type="ECO:0000313" key="3">
    <source>
        <dbReference type="Proteomes" id="UP000659654"/>
    </source>
</evidence>
<dbReference type="AlphaFoldDB" id="A0A7I8XA14"/>
<keyword evidence="3" id="KW-1185">Reference proteome</keyword>
<dbReference type="EMBL" id="CAJFDI010000006">
    <property type="protein sequence ID" value="CAD5235699.1"/>
    <property type="molecule type" value="Genomic_DNA"/>
</dbReference>
<evidence type="ECO:0000259" key="1">
    <source>
        <dbReference type="SMART" id="SM00587"/>
    </source>
</evidence>
<gene>
    <name evidence="2" type="ORF">BXYJ_LOCUS15790</name>
</gene>
<dbReference type="InterPro" id="IPR011009">
    <property type="entry name" value="Kinase-like_dom_sf"/>
</dbReference>
<dbReference type="OrthoDB" id="5915577at2759"/>
<dbReference type="Pfam" id="PF07914">
    <property type="entry name" value="DUF1679"/>
    <property type="match status" value="1"/>
</dbReference>
<protein>
    <submittedName>
        <fullName evidence="2">(pine wood nematode) hypothetical protein</fullName>
    </submittedName>
</protein>
<organism evidence="2 3">
    <name type="scientific">Bursaphelenchus xylophilus</name>
    <name type="common">Pinewood nematode worm</name>
    <name type="synonym">Aphelenchoides xylophilus</name>
    <dbReference type="NCBI Taxonomy" id="6326"/>
    <lineage>
        <taxon>Eukaryota</taxon>
        <taxon>Metazoa</taxon>
        <taxon>Ecdysozoa</taxon>
        <taxon>Nematoda</taxon>
        <taxon>Chromadorea</taxon>
        <taxon>Rhabditida</taxon>
        <taxon>Tylenchina</taxon>
        <taxon>Tylenchomorpha</taxon>
        <taxon>Aphelenchoidea</taxon>
        <taxon>Aphelenchoididae</taxon>
        <taxon>Bursaphelenchus</taxon>
    </lineage>
</organism>
<dbReference type="Proteomes" id="UP000582659">
    <property type="component" value="Unassembled WGS sequence"/>
</dbReference>
<dbReference type="EMBL" id="CAJFCV020000006">
    <property type="protein sequence ID" value="CAG9132236.1"/>
    <property type="molecule type" value="Genomic_DNA"/>
</dbReference>
<reference evidence="2" key="1">
    <citation type="submission" date="2020-09" db="EMBL/GenBank/DDBJ databases">
        <authorList>
            <person name="Kikuchi T."/>
        </authorList>
    </citation>
    <scope>NUCLEOTIDE SEQUENCE</scope>
    <source>
        <strain evidence="2">Ka4C1</strain>
    </source>
</reference>
<sequence length="389" mass="45514">MATVEDFNAKPMEDFSNDDHHLLSLLTRKSERFQEIKKFHDVQNISKTMLADDDSFMSVVYKVEVTFKNGQRTDYCLKVPTCEKIEKVAEVNFFPILSIIHNKECDFYESSQKIDGLRLPEVFSLKRLTDEDRNAYVLMEFLHGRCVPVEESLNLEQIKDVAEQVALILNFSLNNPDITARPENRTFSIAGNDDEHFAKMNGPIVKYLRKTPEMQELHDLVEKHQRILSQRDYFEYIVFQAHLDYGVPNLLAHGDLWSNNLFFHGNKVEAIIDWQSLNAGNPTQDLVRLLLLNCSPDFRHKYESTVLKHCYDHLSKLQGKPLEFSFENFEKSAKTYAIYQIYLGLYILTHKYSKPERTLQRKVFVERMAAGLRDSLDWINQNANLRKFK</sequence>
<dbReference type="InterPro" id="IPR012877">
    <property type="entry name" value="Dhs-27"/>
</dbReference>
<feature type="domain" description="CHK kinase-like" evidence="1">
    <location>
        <begin position="136"/>
        <end position="320"/>
    </location>
</feature>
<proteinExistence type="predicted"/>
<comment type="caution">
    <text evidence="2">The sequence shown here is derived from an EMBL/GenBank/DDBJ whole genome shotgun (WGS) entry which is preliminary data.</text>
</comment>
<dbReference type="InterPro" id="IPR015897">
    <property type="entry name" value="CHK_kinase-like"/>
</dbReference>
<dbReference type="SMART" id="SM00587">
    <property type="entry name" value="CHK"/>
    <property type="match status" value="1"/>
</dbReference>
<name>A0A7I8XA14_BURXY</name>
<dbReference type="Gene3D" id="3.90.1200.10">
    <property type="match status" value="1"/>
</dbReference>
<dbReference type="PANTHER" id="PTHR23020:SF41">
    <property type="entry name" value="AMINOGLYCOSIDE PHOSPHOTRANSFERASE DOMAIN-CONTAINING PROTEIN"/>
    <property type="match status" value="1"/>
</dbReference>
<accession>A0A7I8XA14</accession>
<dbReference type="InterPro" id="IPR052961">
    <property type="entry name" value="Oxido-Kinase-like_Enzymes"/>
</dbReference>
<dbReference type="SUPFAM" id="SSF56112">
    <property type="entry name" value="Protein kinase-like (PK-like)"/>
    <property type="match status" value="1"/>
</dbReference>
<dbReference type="PANTHER" id="PTHR23020">
    <property type="entry name" value="UNCHARACTERIZED NUCLEAR HORMONE RECEPTOR-RELATED"/>
    <property type="match status" value="1"/>
</dbReference>
<dbReference type="Proteomes" id="UP000659654">
    <property type="component" value="Unassembled WGS sequence"/>
</dbReference>
<evidence type="ECO:0000313" key="2">
    <source>
        <dbReference type="EMBL" id="CAD5235699.1"/>
    </source>
</evidence>